<dbReference type="Proteomes" id="UP000188145">
    <property type="component" value="Chromosome"/>
</dbReference>
<gene>
    <name evidence="1" type="ORF">BW730_10595</name>
</gene>
<keyword evidence="2" id="KW-1185">Reference proteome</keyword>
<dbReference type="RefSeq" id="WP_077686202.1">
    <property type="nucleotide sequence ID" value="NZ_CP019606.1"/>
</dbReference>
<dbReference type="KEGG" id="tes:BW730_10595"/>
<evidence type="ECO:0000313" key="1">
    <source>
        <dbReference type="EMBL" id="AQP47872.1"/>
    </source>
</evidence>
<dbReference type="Gene3D" id="2.40.30.100">
    <property type="entry name" value="AF2212/PG0164-like"/>
    <property type="match status" value="1"/>
</dbReference>
<proteinExistence type="predicted"/>
<organism evidence="1 2">
    <name type="scientific">Tessaracoccus aquimaris</name>
    <dbReference type="NCBI Taxonomy" id="1332264"/>
    <lineage>
        <taxon>Bacteria</taxon>
        <taxon>Bacillati</taxon>
        <taxon>Actinomycetota</taxon>
        <taxon>Actinomycetes</taxon>
        <taxon>Propionibacteriales</taxon>
        <taxon>Propionibacteriaceae</taxon>
        <taxon>Tessaracoccus</taxon>
    </lineage>
</organism>
<dbReference type="Pfam" id="PF08922">
    <property type="entry name" value="DUF1905"/>
    <property type="match status" value="1"/>
</dbReference>
<reference evidence="2" key="1">
    <citation type="submission" date="2017-02" db="EMBL/GenBank/DDBJ databases">
        <title>Tessaracoccus aquaemaris sp. nov., isolated from the intestine of a Korean rockfish, Sebastes schlegelii, in a marine aquaculture pond.</title>
        <authorList>
            <person name="Tak E.J."/>
            <person name="Bae J.-W."/>
        </authorList>
    </citation>
    <scope>NUCLEOTIDE SEQUENCE [LARGE SCALE GENOMIC DNA]</scope>
    <source>
        <strain evidence="2">NSG39</strain>
    </source>
</reference>
<evidence type="ECO:0000313" key="2">
    <source>
        <dbReference type="Proteomes" id="UP000188145"/>
    </source>
</evidence>
<dbReference type="Pfam" id="PF13376">
    <property type="entry name" value="OmdA"/>
    <property type="match status" value="1"/>
</dbReference>
<dbReference type="InterPro" id="IPR015018">
    <property type="entry name" value="DUF1905"/>
</dbReference>
<dbReference type="STRING" id="1332264.BW730_10595"/>
<dbReference type="OrthoDB" id="2604865at2"/>
<protein>
    <submittedName>
        <fullName evidence="1">2-isopropylmalate synthase</fullName>
    </submittedName>
</protein>
<dbReference type="SUPFAM" id="SSF141694">
    <property type="entry name" value="AF2212/PG0164-like"/>
    <property type="match status" value="1"/>
</dbReference>
<dbReference type="AlphaFoldDB" id="A0A1Q2CP33"/>
<dbReference type="InterPro" id="IPR037079">
    <property type="entry name" value="AF2212/PG0164-like_sf"/>
</dbReference>
<name>A0A1Q2CP33_9ACTN</name>
<dbReference type="EMBL" id="CP019606">
    <property type="protein sequence ID" value="AQP47872.1"/>
    <property type="molecule type" value="Genomic_DNA"/>
</dbReference>
<accession>A0A1Q2CP33</accession>
<sequence length="146" mass="15396">MTLELHTTIEPVGPAAAIMLTDAQVAELSARKTPPVVVTIDGRSARLRVARMGDVICIGLSKAARAELGVEIGDKVAVAIAPDEQERTVEVPADLAAALDADPAARAAFDALSFTRRKEMARGIADAKQDATRQRRLAKALEELAG</sequence>